<gene>
    <name evidence="2" type="ORF">DP939_03700</name>
</gene>
<keyword evidence="3" id="KW-1185">Reference proteome</keyword>
<reference evidence="2 3" key="1">
    <citation type="submission" date="2018-06" db="EMBL/GenBank/DDBJ databases">
        <title>Sphaerisporangium craniellae sp. nov., isolated from a marine sponge in the South China Sea.</title>
        <authorList>
            <person name="Li L."/>
        </authorList>
    </citation>
    <scope>NUCLEOTIDE SEQUENCE [LARGE SCALE GENOMIC DNA]</scope>
    <source>
        <strain evidence="2 3">LHW63015</strain>
    </source>
</reference>
<dbReference type="Proteomes" id="UP000253303">
    <property type="component" value="Unassembled WGS sequence"/>
</dbReference>
<dbReference type="AlphaFoldDB" id="A0A366M7U5"/>
<feature type="compositionally biased region" description="Basic and acidic residues" evidence="1">
    <location>
        <begin position="9"/>
        <end position="19"/>
    </location>
</feature>
<evidence type="ECO:0000313" key="2">
    <source>
        <dbReference type="EMBL" id="RBQ21800.1"/>
    </source>
</evidence>
<proteinExistence type="predicted"/>
<comment type="caution">
    <text evidence="2">The sequence shown here is derived from an EMBL/GenBank/DDBJ whole genome shotgun (WGS) entry which is preliminary data.</text>
</comment>
<sequence>MNFTAPSLDGRHASVRLDDPQDGWTVEPKPFVLRPKVLYHAYGYRGQGHARVNTMDVGFSAESIAGLKPGSVLIQRYEEKASPHWVDTTITQEEFDRQAQSPTICQ</sequence>
<name>A0A366M7U5_9ACTN</name>
<evidence type="ECO:0000313" key="3">
    <source>
        <dbReference type="Proteomes" id="UP000253303"/>
    </source>
</evidence>
<protein>
    <submittedName>
        <fullName evidence="2">Uncharacterized protein</fullName>
    </submittedName>
</protein>
<accession>A0A366M7U5</accession>
<evidence type="ECO:0000256" key="1">
    <source>
        <dbReference type="SAM" id="MobiDB-lite"/>
    </source>
</evidence>
<feature type="region of interest" description="Disordered" evidence="1">
    <location>
        <begin position="1"/>
        <end position="21"/>
    </location>
</feature>
<organism evidence="2 3">
    <name type="scientific">Spongiactinospora rosea</name>
    <dbReference type="NCBI Taxonomy" id="2248750"/>
    <lineage>
        <taxon>Bacteria</taxon>
        <taxon>Bacillati</taxon>
        <taxon>Actinomycetota</taxon>
        <taxon>Actinomycetes</taxon>
        <taxon>Streptosporangiales</taxon>
        <taxon>Streptosporangiaceae</taxon>
        <taxon>Spongiactinospora</taxon>
    </lineage>
</organism>
<dbReference type="EMBL" id="QMEY01000001">
    <property type="protein sequence ID" value="RBQ21800.1"/>
    <property type="molecule type" value="Genomic_DNA"/>
</dbReference>